<organism evidence="1 2">
    <name type="scientific">Gossypium barbadense</name>
    <name type="common">Sea Island cotton</name>
    <name type="synonym">Hibiscus barbadensis</name>
    <dbReference type="NCBI Taxonomy" id="3634"/>
    <lineage>
        <taxon>Eukaryota</taxon>
        <taxon>Viridiplantae</taxon>
        <taxon>Streptophyta</taxon>
        <taxon>Embryophyta</taxon>
        <taxon>Tracheophyta</taxon>
        <taxon>Spermatophyta</taxon>
        <taxon>Magnoliopsida</taxon>
        <taxon>eudicotyledons</taxon>
        <taxon>Gunneridae</taxon>
        <taxon>Pentapetalae</taxon>
        <taxon>rosids</taxon>
        <taxon>malvids</taxon>
        <taxon>Malvales</taxon>
        <taxon>Malvaceae</taxon>
        <taxon>Malvoideae</taxon>
        <taxon>Gossypium</taxon>
    </lineage>
</organism>
<evidence type="ECO:0000313" key="2">
    <source>
        <dbReference type="Proteomes" id="UP000239757"/>
    </source>
</evidence>
<reference evidence="1 2" key="1">
    <citation type="submission" date="2015-01" db="EMBL/GenBank/DDBJ databases">
        <title>Genome of allotetraploid Gossypium barbadense reveals genomic plasticity and fiber elongation in cotton evolution.</title>
        <authorList>
            <person name="Chen X."/>
            <person name="Liu X."/>
            <person name="Zhao B."/>
            <person name="Zheng H."/>
            <person name="Hu Y."/>
            <person name="Lu G."/>
            <person name="Yang C."/>
            <person name="Chen J."/>
            <person name="Shan C."/>
            <person name="Zhang L."/>
            <person name="Zhou Y."/>
            <person name="Wang L."/>
            <person name="Guo W."/>
            <person name="Bai Y."/>
            <person name="Ruan J."/>
            <person name="Shangguan X."/>
            <person name="Mao Y."/>
            <person name="Jiang J."/>
            <person name="Zhu Y."/>
            <person name="Lei J."/>
            <person name="Kang H."/>
            <person name="Chen S."/>
            <person name="He X."/>
            <person name="Wang R."/>
            <person name="Wang Y."/>
            <person name="Chen J."/>
            <person name="Wang L."/>
            <person name="Yu S."/>
            <person name="Wang B."/>
            <person name="Wei J."/>
            <person name="Song S."/>
            <person name="Lu X."/>
            <person name="Gao Z."/>
            <person name="Gu W."/>
            <person name="Deng X."/>
            <person name="Ma D."/>
            <person name="Wang S."/>
            <person name="Liang W."/>
            <person name="Fang L."/>
            <person name="Cai C."/>
            <person name="Zhu X."/>
            <person name="Zhou B."/>
            <person name="Zhang Y."/>
            <person name="Chen Z."/>
            <person name="Xu S."/>
            <person name="Zhu R."/>
            <person name="Wang S."/>
            <person name="Zhang T."/>
            <person name="Zhao G."/>
        </authorList>
    </citation>
    <scope>NUCLEOTIDE SEQUENCE [LARGE SCALE GENOMIC DNA]</scope>
    <source>
        <strain evidence="2">cv. Xinhai21</strain>
        <tissue evidence="1">Leaf</tissue>
    </source>
</reference>
<accession>A0A2P5VW94</accession>
<proteinExistence type="predicted"/>
<dbReference type="AlphaFoldDB" id="A0A2P5VW94"/>
<name>A0A2P5VW94_GOSBA</name>
<dbReference type="EMBL" id="KZ670526">
    <property type="protein sequence ID" value="PPR83087.1"/>
    <property type="molecule type" value="Genomic_DNA"/>
</dbReference>
<protein>
    <submittedName>
        <fullName evidence="1">Uncharacterized protein</fullName>
    </submittedName>
</protein>
<gene>
    <name evidence="1" type="ORF">GOBAR_AA37626</name>
</gene>
<evidence type="ECO:0000313" key="1">
    <source>
        <dbReference type="EMBL" id="PPR83087.1"/>
    </source>
</evidence>
<dbReference type="Proteomes" id="UP000239757">
    <property type="component" value="Unassembled WGS sequence"/>
</dbReference>
<sequence length="107" mass="12426">MWILQIENRSDNGELREKGKNIDLIGKKEEPIKYSYSISKMYPRRWSYMSTVGQGYLSCSSSSQSPRHYAINVEESMESVQVEEKVIVSRIQASKSGCKWSRVEERL</sequence>